<dbReference type="Proteomes" id="UP001521181">
    <property type="component" value="Unassembled WGS sequence"/>
</dbReference>
<dbReference type="RefSeq" id="WP_233675543.1">
    <property type="nucleotide sequence ID" value="NZ_JAJUOS010000002.1"/>
</dbReference>
<evidence type="ECO:0000313" key="3">
    <source>
        <dbReference type="Proteomes" id="UP001521181"/>
    </source>
</evidence>
<protein>
    <submittedName>
        <fullName evidence="2">Uncharacterized protein</fullName>
    </submittedName>
</protein>
<gene>
    <name evidence="2" type="ORF">LZA78_03385</name>
</gene>
<keyword evidence="3" id="KW-1185">Reference proteome</keyword>
<reference evidence="2 3" key="1">
    <citation type="submission" date="2021-12" db="EMBL/GenBank/DDBJ databases">
        <title>Sinirhodobacter sp. WL0062 is a bacterium isolated from seawater.</title>
        <authorList>
            <person name="Wang L."/>
            <person name="He W."/>
            <person name="Zhang D.-F."/>
        </authorList>
    </citation>
    <scope>NUCLEOTIDE SEQUENCE [LARGE SCALE GENOMIC DNA]</scope>
    <source>
        <strain evidence="2 3">WL0062</strain>
    </source>
</reference>
<name>A0ABS8YRM4_9RHOB</name>
<feature type="region of interest" description="Disordered" evidence="1">
    <location>
        <begin position="89"/>
        <end position="109"/>
    </location>
</feature>
<dbReference type="EMBL" id="JAJUOS010000002">
    <property type="protein sequence ID" value="MCE5972526.1"/>
    <property type="molecule type" value="Genomic_DNA"/>
</dbReference>
<organism evidence="2 3">
    <name type="scientific">Rhodobacter flavimaris</name>
    <dbReference type="NCBI Taxonomy" id="2907145"/>
    <lineage>
        <taxon>Bacteria</taxon>
        <taxon>Pseudomonadati</taxon>
        <taxon>Pseudomonadota</taxon>
        <taxon>Alphaproteobacteria</taxon>
        <taxon>Rhodobacterales</taxon>
        <taxon>Rhodobacter group</taxon>
        <taxon>Rhodobacter</taxon>
    </lineage>
</organism>
<evidence type="ECO:0000313" key="2">
    <source>
        <dbReference type="EMBL" id="MCE5972526.1"/>
    </source>
</evidence>
<sequence length="109" mass="11592">MRRIVHLLIIGLVMLIGFVQLEAPAAAMSHAQVMAAVADMEDCPSCPASHHSKMPNAPCPHAEAMLSAPLPFAPALALRRANLPLDLRPGGRAWPTAHEPALDLPPPRS</sequence>
<evidence type="ECO:0000256" key="1">
    <source>
        <dbReference type="SAM" id="MobiDB-lite"/>
    </source>
</evidence>
<proteinExistence type="predicted"/>
<comment type="caution">
    <text evidence="2">The sequence shown here is derived from an EMBL/GenBank/DDBJ whole genome shotgun (WGS) entry which is preliminary data.</text>
</comment>
<accession>A0ABS8YRM4</accession>